<evidence type="ECO:0000313" key="3">
    <source>
        <dbReference type="Proteomes" id="UP000286038"/>
    </source>
</evidence>
<dbReference type="GO" id="GO:0032259">
    <property type="term" value="P:methylation"/>
    <property type="evidence" value="ECO:0007669"/>
    <property type="project" value="UniProtKB-KW"/>
</dbReference>
<protein>
    <submittedName>
        <fullName evidence="2">SAM-dependent methyltransferase</fullName>
    </submittedName>
</protein>
<dbReference type="SUPFAM" id="SSF53335">
    <property type="entry name" value="S-adenosyl-L-methionine-dependent methyltransferases"/>
    <property type="match status" value="2"/>
</dbReference>
<evidence type="ECO:0000313" key="2">
    <source>
        <dbReference type="EMBL" id="RHM46137.1"/>
    </source>
</evidence>
<accession>A0A415QNY5</accession>
<dbReference type="GO" id="GO:0008757">
    <property type="term" value="F:S-adenosylmethionine-dependent methyltransferase activity"/>
    <property type="evidence" value="ECO:0007669"/>
    <property type="project" value="InterPro"/>
</dbReference>
<feature type="domain" description="Methyltransferase type 11" evidence="1">
    <location>
        <begin position="53"/>
        <end position="103"/>
    </location>
</feature>
<dbReference type="CDD" id="cd02440">
    <property type="entry name" value="AdoMet_MTases"/>
    <property type="match status" value="1"/>
</dbReference>
<keyword evidence="2" id="KW-0808">Transferase</keyword>
<dbReference type="Gene3D" id="3.40.50.150">
    <property type="entry name" value="Vaccinia Virus protein VP39"/>
    <property type="match status" value="1"/>
</dbReference>
<organism evidence="2 3">
    <name type="scientific">Butyricimonas virosa</name>
    <dbReference type="NCBI Taxonomy" id="544645"/>
    <lineage>
        <taxon>Bacteria</taxon>
        <taxon>Pseudomonadati</taxon>
        <taxon>Bacteroidota</taxon>
        <taxon>Bacteroidia</taxon>
        <taxon>Bacteroidales</taxon>
        <taxon>Odoribacteraceae</taxon>
        <taxon>Butyricimonas</taxon>
    </lineage>
</organism>
<comment type="caution">
    <text evidence="2">The sequence shown here is derived from an EMBL/GenBank/DDBJ whole genome shotgun (WGS) entry which is preliminary data.</text>
</comment>
<dbReference type="AlphaFoldDB" id="A0A415QNY5"/>
<gene>
    <name evidence="2" type="ORF">DWZ68_04045</name>
</gene>
<dbReference type="EMBL" id="QRPV01000003">
    <property type="protein sequence ID" value="RHM46137.1"/>
    <property type="molecule type" value="Genomic_DNA"/>
</dbReference>
<dbReference type="InterPro" id="IPR013216">
    <property type="entry name" value="Methyltransf_11"/>
</dbReference>
<name>A0A415QNY5_9BACT</name>
<keyword evidence="2" id="KW-0489">Methyltransferase</keyword>
<proteinExistence type="predicted"/>
<dbReference type="InterPro" id="IPR029063">
    <property type="entry name" value="SAM-dependent_MTases_sf"/>
</dbReference>
<reference evidence="2 3" key="1">
    <citation type="submission" date="2018-08" db="EMBL/GenBank/DDBJ databases">
        <title>A genome reference for cultivated species of the human gut microbiota.</title>
        <authorList>
            <person name="Zou Y."/>
            <person name="Xue W."/>
            <person name="Luo G."/>
        </authorList>
    </citation>
    <scope>NUCLEOTIDE SEQUENCE [LARGE SCALE GENOMIC DNA]</scope>
    <source>
        <strain evidence="2 3">AF34-33</strain>
    </source>
</reference>
<dbReference type="RefSeq" id="WP_117721429.1">
    <property type="nucleotide sequence ID" value="NZ_CABJDM010000003.1"/>
</dbReference>
<dbReference type="Proteomes" id="UP000286038">
    <property type="component" value="Unassembled WGS sequence"/>
</dbReference>
<evidence type="ECO:0000259" key="1">
    <source>
        <dbReference type="Pfam" id="PF08241"/>
    </source>
</evidence>
<sequence>MRTRTPIDRWDLSIRKQDRVLEVGSGHNPFYRSNVIVDKYVNDNTQRCGDIKIFPHQQFVLADGEHLPFKDKEFDYVICNQVLEHVENPELFIREICRVGKRGYMETPSLIGEFLFPKEVHRWVILDIDNKLILFAKDLVPGNYKNNYGELFLNYLPYQSLPYKLLGLTEGELMINRYEWEDSIDFIINPQDKYYLSFFTQKWDRTMVEKLFPPRNVFNEIKKVCSSSYHLVKGKIRQRLTRGKTCVPLEQHHLKNQNSLP</sequence>
<dbReference type="Pfam" id="PF08241">
    <property type="entry name" value="Methyltransf_11"/>
    <property type="match status" value="1"/>
</dbReference>